<dbReference type="EMBL" id="CP003685">
    <property type="protein sequence ID" value="AFN03675.1"/>
    <property type="molecule type" value="Genomic_DNA"/>
</dbReference>
<organism evidence="2">
    <name type="scientific">Pyrococcus furiosus COM1</name>
    <dbReference type="NCBI Taxonomy" id="1185654"/>
    <lineage>
        <taxon>Archaea</taxon>
        <taxon>Methanobacteriati</taxon>
        <taxon>Methanobacteriota</taxon>
        <taxon>Thermococci</taxon>
        <taxon>Thermococcales</taxon>
        <taxon>Thermococcaceae</taxon>
        <taxon>Pyrococcus</taxon>
    </lineage>
</organism>
<dbReference type="PATRIC" id="fig|1185654.4.peg.738"/>
<name>I6UYH8_9EURY</name>
<dbReference type="HOGENOM" id="CLU_3245493_0_0_2"/>
<evidence type="ECO:0000313" key="2">
    <source>
        <dbReference type="Proteomes" id="UP000006216"/>
    </source>
</evidence>
<reference evidence="1 2" key="1">
    <citation type="journal article" date="2012" name="J. Bacteriol.">
        <title>Genome Sequencing of a Genetically-Tractable Pyrococcus furiosus Strain Reveals a Highly Dynamic Genome.</title>
        <authorList>
            <person name="Bridger S.L."/>
            <person name="Lancaster W.A."/>
            <person name="Poole F.L.II."/>
            <person name="Schut G.J."/>
            <person name="Adams M.W."/>
        </authorList>
    </citation>
    <scope>NUCLEOTIDE SEQUENCE [LARGE SCALE GENOMIC DNA]</scope>
    <source>
        <strain evidence="1 2">COM1</strain>
    </source>
</reference>
<dbReference type="KEGG" id="pfi:PFC_03630"/>
<evidence type="ECO:0000313" key="1">
    <source>
        <dbReference type="EMBL" id="AFN03675.1"/>
    </source>
</evidence>
<accession>I6UYH8</accession>
<dbReference type="Proteomes" id="UP000006216">
    <property type="component" value="Chromosome"/>
</dbReference>
<proteinExistence type="predicted"/>
<sequence>MERLLLGYNENHRLRELDERLVKIYEVFNVPRKVLLKQSGRE</sequence>
<protein>
    <submittedName>
        <fullName evidence="1">Uncharacterized protein</fullName>
    </submittedName>
</protein>
<dbReference type="AlphaFoldDB" id="I6UYH8"/>
<gene>
    <name evidence="1" type="ORF">PFC_03630</name>
</gene>